<comment type="caution">
    <text evidence="2">The sequence shown here is derived from an EMBL/GenBank/DDBJ whole genome shotgun (WGS) entry which is preliminary data.</text>
</comment>
<dbReference type="Proteomes" id="UP001055117">
    <property type="component" value="Unassembled WGS sequence"/>
</dbReference>
<proteinExistence type="predicted"/>
<evidence type="ECO:0000313" key="2">
    <source>
        <dbReference type="EMBL" id="GJD45839.1"/>
    </source>
</evidence>
<sequence>MRPREMRPDELVEMALRRARLREVVENLQADWNPGADAVAAAPYLDRWETSRYPGTDRPCLKGTVYGHPVAGDAFLTTSVIRHQGNGFAITESSGRLYVLGRENRQHKRTRILSGRRGAFRPAQAAPPSPSEDTHDDLPELEGPPL</sequence>
<evidence type="ECO:0000256" key="1">
    <source>
        <dbReference type="SAM" id="MobiDB-lite"/>
    </source>
</evidence>
<dbReference type="EMBL" id="BPQG01000056">
    <property type="protein sequence ID" value="GJD45839.1"/>
    <property type="molecule type" value="Genomic_DNA"/>
</dbReference>
<feature type="region of interest" description="Disordered" evidence="1">
    <location>
        <begin position="108"/>
        <end position="146"/>
    </location>
</feature>
<keyword evidence="3" id="KW-1185">Reference proteome</keyword>
<gene>
    <name evidence="2" type="ORF">AFCDBAGC_3716</name>
</gene>
<name>A0ABQ4QKV7_9HYPH</name>
<accession>A0ABQ4QKV7</accession>
<organism evidence="2 3">
    <name type="scientific">Methylobacterium cerastii</name>
    <dbReference type="NCBI Taxonomy" id="932741"/>
    <lineage>
        <taxon>Bacteria</taxon>
        <taxon>Pseudomonadati</taxon>
        <taxon>Pseudomonadota</taxon>
        <taxon>Alphaproteobacteria</taxon>
        <taxon>Hyphomicrobiales</taxon>
        <taxon>Methylobacteriaceae</taxon>
        <taxon>Methylobacterium</taxon>
    </lineage>
</organism>
<protein>
    <submittedName>
        <fullName evidence="2">Uncharacterized protein</fullName>
    </submittedName>
</protein>
<evidence type="ECO:0000313" key="3">
    <source>
        <dbReference type="Proteomes" id="UP001055117"/>
    </source>
</evidence>
<dbReference type="RefSeq" id="WP_238272690.1">
    <property type="nucleotide sequence ID" value="NZ_BPQG01000056.1"/>
</dbReference>
<reference evidence="2 3" key="1">
    <citation type="journal article" date="2021" name="Front. Microbiol.">
        <title>Comprehensive Comparative Genomics and Phenotyping of Methylobacterium Species.</title>
        <authorList>
            <person name="Alessa O."/>
            <person name="Ogura Y."/>
            <person name="Fujitani Y."/>
            <person name="Takami H."/>
            <person name="Hayashi T."/>
            <person name="Sahin N."/>
            <person name="Tani A."/>
        </authorList>
    </citation>
    <scope>NUCLEOTIDE SEQUENCE [LARGE SCALE GENOMIC DNA]</scope>
    <source>
        <strain evidence="2 3">DSM 23679</strain>
    </source>
</reference>